<dbReference type="Gene3D" id="2.30.42.10">
    <property type="match status" value="1"/>
</dbReference>
<keyword evidence="9" id="KW-0472">Membrane</keyword>
<dbReference type="GO" id="GO:0015628">
    <property type="term" value="P:protein secretion by the type II secretion system"/>
    <property type="evidence" value="ECO:0007669"/>
    <property type="project" value="InterPro"/>
</dbReference>
<dbReference type="InterPro" id="IPR024961">
    <property type="entry name" value="T2SS_GspC_N"/>
</dbReference>
<dbReference type="InterPro" id="IPR036034">
    <property type="entry name" value="PDZ_sf"/>
</dbReference>
<dbReference type="GO" id="GO:0015627">
    <property type="term" value="C:type II protein secretion system complex"/>
    <property type="evidence" value="ECO:0007669"/>
    <property type="project" value="InterPro"/>
</dbReference>
<dbReference type="Gene3D" id="2.30.30.830">
    <property type="match status" value="1"/>
</dbReference>
<evidence type="ECO:0000313" key="12">
    <source>
        <dbReference type="Proteomes" id="UP001149314"/>
    </source>
</evidence>
<keyword evidence="4" id="KW-1003">Cell membrane</keyword>
<keyword evidence="7" id="KW-0653">Protein transport</keyword>
<dbReference type="GO" id="GO:0005886">
    <property type="term" value="C:plasma membrane"/>
    <property type="evidence" value="ECO:0007669"/>
    <property type="project" value="UniProtKB-SubCell"/>
</dbReference>
<accession>A0A9X3YAV1</accession>
<comment type="similarity">
    <text evidence="2">Belongs to the GSP C family.</text>
</comment>
<evidence type="ECO:0000259" key="10">
    <source>
        <dbReference type="Pfam" id="PF11356"/>
    </source>
</evidence>
<feature type="domain" description="Type II secretion system protein GspC N-terminal" evidence="10">
    <location>
        <begin position="64"/>
        <end position="141"/>
    </location>
</feature>
<dbReference type="Proteomes" id="UP001149314">
    <property type="component" value="Unassembled WGS sequence"/>
</dbReference>
<dbReference type="SUPFAM" id="SSF50156">
    <property type="entry name" value="PDZ domain-like"/>
    <property type="match status" value="1"/>
</dbReference>
<dbReference type="RefSeq" id="WP_224750749.1">
    <property type="nucleotide sequence ID" value="NZ_CP060824.1"/>
</dbReference>
<organism evidence="11 12">
    <name type="scientific">Leclercia adecarboxylata</name>
    <dbReference type="NCBI Taxonomy" id="83655"/>
    <lineage>
        <taxon>Bacteria</taxon>
        <taxon>Pseudomonadati</taxon>
        <taxon>Pseudomonadota</taxon>
        <taxon>Gammaproteobacteria</taxon>
        <taxon>Enterobacterales</taxon>
        <taxon>Enterobacteriaceae</taxon>
        <taxon>Leclercia</taxon>
    </lineage>
</organism>
<dbReference type="EMBL" id="JAOURS010000008">
    <property type="protein sequence ID" value="MDC6638654.1"/>
    <property type="molecule type" value="Genomic_DNA"/>
</dbReference>
<protein>
    <submittedName>
        <fullName evidence="11">Type II secretion system protein GspC</fullName>
    </submittedName>
</protein>
<dbReference type="AlphaFoldDB" id="A0A9X3YAV1"/>
<evidence type="ECO:0000256" key="6">
    <source>
        <dbReference type="ARBA" id="ARBA00022692"/>
    </source>
</evidence>
<evidence type="ECO:0000313" key="11">
    <source>
        <dbReference type="EMBL" id="MDC6638654.1"/>
    </source>
</evidence>
<evidence type="ECO:0000256" key="2">
    <source>
        <dbReference type="ARBA" id="ARBA00007986"/>
    </source>
</evidence>
<keyword evidence="5" id="KW-0997">Cell inner membrane</keyword>
<evidence type="ECO:0000256" key="8">
    <source>
        <dbReference type="ARBA" id="ARBA00022989"/>
    </source>
</evidence>
<proteinExistence type="inferred from homology"/>
<comment type="subcellular location">
    <subcellularLocation>
        <location evidence="1">Cell inner membrane</location>
    </subcellularLocation>
</comment>
<dbReference type="Pfam" id="PF11356">
    <property type="entry name" value="T2SSC"/>
    <property type="match status" value="1"/>
</dbReference>
<dbReference type="NCBIfam" id="TIGR01713">
    <property type="entry name" value="typeII_sec_gspC"/>
    <property type="match status" value="1"/>
</dbReference>
<keyword evidence="8" id="KW-1133">Transmembrane helix</keyword>
<sequence length="257" mass="28813">MKMQLYSRLIAPCVMFVLLIFSGHQGYVVFKEYRKAADPLPGHSPASPRPRPEEQTFALFQPAVKQPALQQAAQKTISAEVDGIISSDEAWLSFAVIKTPVGQQSYREGEYLPGYNDAWIEEINSDNVVVNYQGERQVLALKRPDYIKGDVNASPVPKPKNDAGADNIHLNDYLVLMPYVEKGQLEGYQIKPKNSSSFFSHSGLKKGDVVVKVNAVDMTRAEQAKNIIASWSKMREAEVVVRRHAHLENIRVNVFNN</sequence>
<evidence type="ECO:0000256" key="9">
    <source>
        <dbReference type="ARBA" id="ARBA00023136"/>
    </source>
</evidence>
<name>A0A9X3YAV1_9ENTR</name>
<comment type="caution">
    <text evidence="11">The sequence shown here is derived from an EMBL/GenBank/DDBJ whole genome shotgun (WGS) entry which is preliminary data.</text>
</comment>
<evidence type="ECO:0000256" key="3">
    <source>
        <dbReference type="ARBA" id="ARBA00022448"/>
    </source>
</evidence>
<dbReference type="InterPro" id="IPR001639">
    <property type="entry name" value="T2SS_protein-GspC"/>
</dbReference>
<keyword evidence="6" id="KW-0812">Transmembrane</keyword>
<evidence type="ECO:0000256" key="4">
    <source>
        <dbReference type="ARBA" id="ARBA00022475"/>
    </source>
</evidence>
<reference evidence="11" key="1">
    <citation type="journal article" date="2023" name="Genes Genomics">
        <title>Genomic insights of Leclercia adecarboxylata strains linked to an outbreak in public hospitals in Mexico.</title>
        <authorList>
            <person name="Barrios-Villa E."/>
            <person name="Pacheco-Flores B."/>
            <person name="Lozano-Zarain P."/>
            <person name="Del Campo-Ortega R."/>
            <person name="de Jesus Ascencio-Montiel I."/>
            <person name="Gonzalez-Leon M."/>
            <person name="Camorlinga-Ponce M."/>
            <person name="Gaytan Cervantes F.J."/>
            <person name="Gonzalez Torres C."/>
            <person name="Aguilar E."/>
            <person name="Gonzalez Ibarra J."/>
            <person name="Torres Lopez F.J."/>
            <person name="Rosas-Vargas H."/>
            <person name="Gonzalez-Bonilla C.R."/>
            <person name="Del Carmen Rocha-Gracia R."/>
        </authorList>
    </citation>
    <scope>NUCLEOTIDE SEQUENCE</scope>
    <source>
        <strain evidence="11">Lac40</strain>
    </source>
</reference>
<evidence type="ECO:0000256" key="5">
    <source>
        <dbReference type="ARBA" id="ARBA00022519"/>
    </source>
</evidence>
<gene>
    <name evidence="11" type="primary">gspC</name>
    <name evidence="11" type="ORF">OEZ79_10440</name>
</gene>
<evidence type="ECO:0000256" key="1">
    <source>
        <dbReference type="ARBA" id="ARBA00004533"/>
    </source>
</evidence>
<evidence type="ECO:0000256" key="7">
    <source>
        <dbReference type="ARBA" id="ARBA00022927"/>
    </source>
</evidence>
<keyword evidence="3" id="KW-0813">Transport</keyword>